<protein>
    <recommendedName>
        <fullName evidence="1">Toprim domain-containing protein</fullName>
    </recommendedName>
</protein>
<organism evidence="2 3">
    <name type="scientific">Candidatus Nitrosocosmicus franklandianus</name>
    <dbReference type="NCBI Taxonomy" id="1798806"/>
    <lineage>
        <taxon>Archaea</taxon>
        <taxon>Nitrososphaerota</taxon>
        <taxon>Nitrososphaeria</taxon>
        <taxon>Nitrososphaerales</taxon>
        <taxon>Nitrososphaeraceae</taxon>
        <taxon>Candidatus Nitrosocosmicus</taxon>
    </lineage>
</organism>
<dbReference type="Proteomes" id="UP000294299">
    <property type="component" value="Chromosome NFRAN"/>
</dbReference>
<dbReference type="PANTHER" id="PTHR39964:SF2">
    <property type="entry name" value="UPF0292 PROTEIN MJ1624"/>
    <property type="match status" value="1"/>
</dbReference>
<feature type="domain" description="Toprim" evidence="1">
    <location>
        <begin position="27"/>
        <end position="111"/>
    </location>
</feature>
<dbReference type="KEGG" id="nfn:NFRAN_2974"/>
<dbReference type="AlphaFoldDB" id="A0A484IEQ5"/>
<evidence type="ECO:0000259" key="1">
    <source>
        <dbReference type="PROSITE" id="PS50880"/>
    </source>
</evidence>
<name>A0A484IEQ5_9ARCH</name>
<dbReference type="PANTHER" id="PTHR39964">
    <property type="entry name" value="UPF0292 PROTEIN TK1411"/>
    <property type="match status" value="1"/>
</dbReference>
<evidence type="ECO:0000313" key="2">
    <source>
        <dbReference type="EMBL" id="VFJ15297.1"/>
    </source>
</evidence>
<dbReference type="InterPro" id="IPR006171">
    <property type="entry name" value="TOPRIM_dom"/>
</dbReference>
<dbReference type="RefSeq" id="WP_134485260.1">
    <property type="nucleotide sequence ID" value="NZ_LR216287.1"/>
</dbReference>
<dbReference type="OrthoDB" id="56459at2157"/>
<dbReference type="PROSITE" id="PS50880">
    <property type="entry name" value="TOPRIM"/>
    <property type="match status" value="1"/>
</dbReference>
<dbReference type="GeneID" id="39422079"/>
<accession>A0A484IEQ5</accession>
<evidence type="ECO:0000313" key="3">
    <source>
        <dbReference type="Proteomes" id="UP000294299"/>
    </source>
</evidence>
<keyword evidence="3" id="KW-1185">Reference proteome</keyword>
<gene>
    <name evidence="2" type="ORF">NFRAN_2974</name>
</gene>
<sequence length="131" mass="15467">MDKNDRLRIIREINDFINQINSEPVQESLVLVEGKRDREALAYLGCSGNIMIYHNFKSPIDMVDKFRDNYKKLIILLDLDRSGELMTKKICSMLGNRYIDQKYRNRLSNITQGRVKNIEELKSFYNSMLID</sequence>
<reference evidence="2 3" key="1">
    <citation type="submission" date="2019-02" db="EMBL/GenBank/DDBJ databases">
        <authorList>
            <person name="Lehtovirta-Morley E L."/>
        </authorList>
    </citation>
    <scope>NUCLEOTIDE SEQUENCE [LARGE SCALE GENOMIC DNA]</scope>
    <source>
        <strain evidence="2">NFRAN1</strain>
    </source>
</reference>
<dbReference type="Pfam" id="PF01751">
    <property type="entry name" value="Toprim"/>
    <property type="match status" value="1"/>
</dbReference>
<dbReference type="EMBL" id="LR216287">
    <property type="protein sequence ID" value="VFJ15297.1"/>
    <property type="molecule type" value="Genomic_DNA"/>
</dbReference>
<dbReference type="Gene3D" id="3.40.1360.10">
    <property type="match status" value="1"/>
</dbReference>
<proteinExistence type="predicted"/>
<dbReference type="SUPFAM" id="SSF110455">
    <property type="entry name" value="Toprim domain"/>
    <property type="match status" value="1"/>
</dbReference>